<evidence type="ECO:0000313" key="2">
    <source>
        <dbReference type="EMBL" id="VEL35164.1"/>
    </source>
</evidence>
<feature type="compositionally biased region" description="Low complexity" evidence="1">
    <location>
        <begin position="33"/>
        <end position="46"/>
    </location>
</feature>
<protein>
    <submittedName>
        <fullName evidence="2">Uncharacterized protein</fullName>
    </submittedName>
</protein>
<dbReference type="EMBL" id="CAAALY010249218">
    <property type="protein sequence ID" value="VEL35164.1"/>
    <property type="molecule type" value="Genomic_DNA"/>
</dbReference>
<proteinExistence type="predicted"/>
<comment type="caution">
    <text evidence="2">The sequence shown here is derived from an EMBL/GenBank/DDBJ whole genome shotgun (WGS) entry which is preliminary data.</text>
</comment>
<dbReference type="AlphaFoldDB" id="A0A448XEX4"/>
<evidence type="ECO:0000313" key="3">
    <source>
        <dbReference type="Proteomes" id="UP000784294"/>
    </source>
</evidence>
<organism evidence="2 3">
    <name type="scientific">Protopolystoma xenopodis</name>
    <dbReference type="NCBI Taxonomy" id="117903"/>
    <lineage>
        <taxon>Eukaryota</taxon>
        <taxon>Metazoa</taxon>
        <taxon>Spiralia</taxon>
        <taxon>Lophotrochozoa</taxon>
        <taxon>Platyhelminthes</taxon>
        <taxon>Monogenea</taxon>
        <taxon>Polyopisthocotylea</taxon>
        <taxon>Polystomatidea</taxon>
        <taxon>Polystomatidae</taxon>
        <taxon>Protopolystoma</taxon>
    </lineage>
</organism>
<sequence length="274" mass="28682">MRRSSFGLFGSIGYHEALEPGPHFESESTAPRTMTSSSSISSTNASGQAESLPVGRVSGLRQAEGRDQTRGEFSSRTGHLNADRAGHLPELDGQSFVGLHSVQIRLSGGRVGRSQLVRQTSGKWIDSDSVDWLDNASAGAGASGLWPGRPWLLSNARGSVLPKRAARQPHLTSTASKLSDDLGSGVGISSTYLSDPPFAADGAYAGDASEAEAGNSFDSAGASSTGKPRSLPTQGLVVVTIQFSDGSVIPWHRWDEVGPLSYSKVGVLEPCTLD</sequence>
<accession>A0A448XEX4</accession>
<feature type="region of interest" description="Disordered" evidence="1">
    <location>
        <begin position="17"/>
        <end position="87"/>
    </location>
</feature>
<name>A0A448XEX4_9PLAT</name>
<evidence type="ECO:0000256" key="1">
    <source>
        <dbReference type="SAM" id="MobiDB-lite"/>
    </source>
</evidence>
<gene>
    <name evidence="2" type="ORF">PXEA_LOCUS28604</name>
</gene>
<dbReference type="OrthoDB" id="6266840at2759"/>
<dbReference type="Proteomes" id="UP000784294">
    <property type="component" value="Unassembled WGS sequence"/>
</dbReference>
<feature type="compositionally biased region" description="Basic and acidic residues" evidence="1">
    <location>
        <begin position="17"/>
        <end position="26"/>
    </location>
</feature>
<reference evidence="2" key="1">
    <citation type="submission" date="2018-11" db="EMBL/GenBank/DDBJ databases">
        <authorList>
            <consortium name="Pathogen Informatics"/>
        </authorList>
    </citation>
    <scope>NUCLEOTIDE SEQUENCE</scope>
</reference>
<keyword evidence="3" id="KW-1185">Reference proteome</keyword>